<sequence>MDAPLPEKFHHNWLEYSESRDLKDTENLEPCDSLLEKVSDVNQSDYRIQLITASPGSGSDWCYSAMAMLTGHTTDSVYNYLHSKSLAELPHRALYYKTHWPFMRHFGPVDKYLSTHPVRVVLLLRNPYDAGFSEFVRQAVSSKNAYSKKYLNVESIFKESSFLESNSSDRPSRALRNHLTRFFKNWRSHHEYWLKNFTGSLKVVQYSDLVKDVTLFQDIANYFGFDVTSTPTRQRRFQCFLTKSREKEVMRRPRVAVIENSKEKVRNSYKEKISEELEYLESCVESRS</sequence>
<dbReference type="SUPFAM" id="SSF52540">
    <property type="entry name" value="P-loop containing nucleoside triphosphate hydrolases"/>
    <property type="match status" value="1"/>
</dbReference>
<comment type="similarity">
    <text evidence="1">Belongs to the WSCD family.</text>
</comment>
<keyword evidence="3" id="KW-1185">Reference proteome</keyword>
<dbReference type="EMBL" id="VXIV02000961">
    <property type="protein sequence ID" value="KAF6034966.1"/>
    <property type="molecule type" value="Genomic_DNA"/>
</dbReference>
<proteinExistence type="inferred from homology"/>
<dbReference type="AlphaFoldDB" id="A0A7J7KBN6"/>
<name>A0A7J7KBN6_BUGNE</name>
<dbReference type="Gene3D" id="3.40.50.300">
    <property type="entry name" value="P-loop containing nucleotide triphosphate hydrolases"/>
    <property type="match status" value="1"/>
</dbReference>
<dbReference type="OrthoDB" id="5985073at2759"/>
<dbReference type="InterPro" id="IPR051589">
    <property type="entry name" value="Sialate-O-sulfotransferase"/>
</dbReference>
<evidence type="ECO:0008006" key="4">
    <source>
        <dbReference type="Google" id="ProtNLM"/>
    </source>
</evidence>
<organism evidence="2 3">
    <name type="scientific">Bugula neritina</name>
    <name type="common">Brown bryozoan</name>
    <name type="synonym">Sertularia neritina</name>
    <dbReference type="NCBI Taxonomy" id="10212"/>
    <lineage>
        <taxon>Eukaryota</taxon>
        <taxon>Metazoa</taxon>
        <taxon>Spiralia</taxon>
        <taxon>Lophotrochozoa</taxon>
        <taxon>Bryozoa</taxon>
        <taxon>Gymnolaemata</taxon>
        <taxon>Cheilostomatida</taxon>
        <taxon>Flustrina</taxon>
        <taxon>Buguloidea</taxon>
        <taxon>Bugulidae</taxon>
        <taxon>Bugula</taxon>
    </lineage>
</organism>
<dbReference type="PANTHER" id="PTHR45964:SF5">
    <property type="entry name" value="WSCD FAMILY MEMBER CG9164"/>
    <property type="match status" value="1"/>
</dbReference>
<dbReference type="InterPro" id="IPR027417">
    <property type="entry name" value="P-loop_NTPase"/>
</dbReference>
<protein>
    <recommendedName>
        <fullName evidence="4">SULT6B1</fullName>
    </recommendedName>
</protein>
<evidence type="ECO:0000313" key="2">
    <source>
        <dbReference type="EMBL" id="KAF6034966.1"/>
    </source>
</evidence>
<evidence type="ECO:0000313" key="3">
    <source>
        <dbReference type="Proteomes" id="UP000593567"/>
    </source>
</evidence>
<dbReference type="Proteomes" id="UP000593567">
    <property type="component" value="Unassembled WGS sequence"/>
</dbReference>
<reference evidence="2" key="1">
    <citation type="submission" date="2020-06" db="EMBL/GenBank/DDBJ databases">
        <title>Draft genome of Bugula neritina, a colonial animal packing powerful symbionts and potential medicines.</title>
        <authorList>
            <person name="Rayko M."/>
        </authorList>
    </citation>
    <scope>NUCLEOTIDE SEQUENCE [LARGE SCALE GENOMIC DNA]</scope>
    <source>
        <strain evidence="2">Kwan_BN1</strain>
    </source>
</reference>
<accession>A0A7J7KBN6</accession>
<dbReference type="PANTHER" id="PTHR45964">
    <property type="entry name" value="WSCD FAMILY MEMBER CG9164"/>
    <property type="match status" value="1"/>
</dbReference>
<gene>
    <name evidence="2" type="ORF">EB796_006728</name>
</gene>
<comment type="caution">
    <text evidence="2">The sequence shown here is derived from an EMBL/GenBank/DDBJ whole genome shotgun (WGS) entry which is preliminary data.</text>
</comment>
<evidence type="ECO:0000256" key="1">
    <source>
        <dbReference type="ARBA" id="ARBA00010236"/>
    </source>
</evidence>